<dbReference type="CDD" id="cd06173">
    <property type="entry name" value="MFS_MefA_like"/>
    <property type="match status" value="1"/>
</dbReference>
<dbReference type="InterPro" id="IPR011701">
    <property type="entry name" value="MFS"/>
</dbReference>
<feature type="transmembrane region" description="Helical" evidence="7">
    <location>
        <begin position="157"/>
        <end position="190"/>
    </location>
</feature>
<reference evidence="9" key="1">
    <citation type="journal article" date="2021" name="Curr. Microbiol.">
        <title>Complete genome of nocamycin-producing strain Saccharothrix syringae NRRL B-16468 reveals the biosynthetic potential for secondary metabolites.</title>
        <authorList>
            <person name="Mo X."/>
            <person name="Yang S."/>
        </authorList>
    </citation>
    <scope>NUCLEOTIDE SEQUENCE [LARGE SCALE GENOMIC DNA]</scope>
    <source>
        <strain evidence="9">ATCC 51364 / DSM 43886 / JCM 6844 / KCTC 9398 / NBRC 14523 / NRRL B-16468 / INA 2240</strain>
    </source>
</reference>
<evidence type="ECO:0000256" key="3">
    <source>
        <dbReference type="ARBA" id="ARBA00022692"/>
    </source>
</evidence>
<dbReference type="InterPro" id="IPR036259">
    <property type="entry name" value="MFS_trans_sf"/>
</dbReference>
<evidence type="ECO:0000256" key="5">
    <source>
        <dbReference type="ARBA" id="ARBA00023136"/>
    </source>
</evidence>
<dbReference type="KEGG" id="ssyi:EKG83_18570"/>
<dbReference type="RefSeq" id="WP_033434169.1">
    <property type="nucleotide sequence ID" value="NZ_CP034550.1"/>
</dbReference>
<protein>
    <submittedName>
        <fullName evidence="8">MFS transporter</fullName>
    </submittedName>
</protein>
<dbReference type="Proteomes" id="UP000325787">
    <property type="component" value="Chromosome"/>
</dbReference>
<feature type="transmembrane region" description="Helical" evidence="7">
    <location>
        <begin position="349"/>
        <end position="370"/>
    </location>
</feature>
<dbReference type="EMBL" id="CP034550">
    <property type="protein sequence ID" value="QFZ19181.1"/>
    <property type="molecule type" value="Genomic_DNA"/>
</dbReference>
<name>A0A5Q0GYU1_SACSY</name>
<dbReference type="GO" id="GO:0005886">
    <property type="term" value="C:plasma membrane"/>
    <property type="evidence" value="ECO:0007669"/>
    <property type="project" value="UniProtKB-SubCell"/>
</dbReference>
<evidence type="ECO:0000256" key="1">
    <source>
        <dbReference type="ARBA" id="ARBA00004651"/>
    </source>
</evidence>
<dbReference type="PANTHER" id="PTHR23513:SF11">
    <property type="entry name" value="STAPHYLOFERRIN A TRANSPORTER"/>
    <property type="match status" value="1"/>
</dbReference>
<feature type="region of interest" description="Disordered" evidence="6">
    <location>
        <begin position="412"/>
        <end position="432"/>
    </location>
</feature>
<keyword evidence="4 7" id="KW-1133">Transmembrane helix</keyword>
<feature type="transmembrane region" description="Helical" evidence="7">
    <location>
        <begin position="261"/>
        <end position="283"/>
    </location>
</feature>
<evidence type="ECO:0000256" key="2">
    <source>
        <dbReference type="ARBA" id="ARBA00022475"/>
    </source>
</evidence>
<feature type="transmembrane region" description="Helical" evidence="7">
    <location>
        <begin position="312"/>
        <end position="337"/>
    </location>
</feature>
<proteinExistence type="predicted"/>
<feature type="transmembrane region" description="Helical" evidence="7">
    <location>
        <begin position="229"/>
        <end position="249"/>
    </location>
</feature>
<gene>
    <name evidence="8" type="ORF">EKG83_18570</name>
</gene>
<dbReference type="GO" id="GO:0022857">
    <property type="term" value="F:transmembrane transporter activity"/>
    <property type="evidence" value="ECO:0007669"/>
    <property type="project" value="InterPro"/>
</dbReference>
<feature type="transmembrane region" description="Helical" evidence="7">
    <location>
        <begin position="53"/>
        <end position="74"/>
    </location>
</feature>
<organism evidence="8 9">
    <name type="scientific">Saccharothrix syringae</name>
    <name type="common">Nocardiopsis syringae</name>
    <dbReference type="NCBI Taxonomy" id="103733"/>
    <lineage>
        <taxon>Bacteria</taxon>
        <taxon>Bacillati</taxon>
        <taxon>Actinomycetota</taxon>
        <taxon>Actinomycetes</taxon>
        <taxon>Pseudonocardiales</taxon>
        <taxon>Pseudonocardiaceae</taxon>
        <taxon>Saccharothrix</taxon>
    </lineage>
</organism>
<feature type="transmembrane region" description="Helical" evidence="7">
    <location>
        <begin position="376"/>
        <end position="399"/>
    </location>
</feature>
<feature type="transmembrane region" description="Helical" evidence="7">
    <location>
        <begin position="95"/>
        <end position="120"/>
    </location>
</feature>
<dbReference type="Gene3D" id="1.20.1250.20">
    <property type="entry name" value="MFS general substrate transporter like domains"/>
    <property type="match status" value="2"/>
</dbReference>
<evidence type="ECO:0000256" key="7">
    <source>
        <dbReference type="SAM" id="Phobius"/>
    </source>
</evidence>
<evidence type="ECO:0000313" key="8">
    <source>
        <dbReference type="EMBL" id="QFZ19181.1"/>
    </source>
</evidence>
<dbReference type="AlphaFoldDB" id="A0A5Q0GYU1"/>
<keyword evidence="3 7" id="KW-0812">Transmembrane</keyword>
<comment type="subcellular location">
    <subcellularLocation>
        <location evidence="1">Cell membrane</location>
        <topology evidence="1">Multi-pass membrane protein</topology>
    </subcellularLocation>
</comment>
<keyword evidence="2" id="KW-1003">Cell membrane</keyword>
<dbReference type="PANTHER" id="PTHR23513">
    <property type="entry name" value="INTEGRAL MEMBRANE EFFLUX PROTEIN-RELATED"/>
    <property type="match status" value="1"/>
</dbReference>
<feature type="compositionally biased region" description="Low complexity" evidence="6">
    <location>
        <begin position="412"/>
        <end position="424"/>
    </location>
</feature>
<dbReference type="Pfam" id="PF07690">
    <property type="entry name" value="MFS_1"/>
    <property type="match status" value="1"/>
</dbReference>
<evidence type="ECO:0000313" key="9">
    <source>
        <dbReference type="Proteomes" id="UP000325787"/>
    </source>
</evidence>
<evidence type="ECO:0000256" key="6">
    <source>
        <dbReference type="SAM" id="MobiDB-lite"/>
    </source>
</evidence>
<sequence>MGEPTREPTLYRAVFAHVEFRALFAAHTVSTAGDQFARVALTVLVYRDTGSPAWAAVAYALTFLPDLVGGPLLAGLADRYPRRAVMICSDLARALLVAAMAVPGLPWPAVCALVVLLQLAGAPAVPARTALLPHILPGPAFRAGAAALSTVSQAAQVAGFAAGGLLVVLVGTSGVLLLDAASFAVSAALVARWVRDRPVPAATGGATARPGWWTSLVAGAGLVRRDRRLLALLGFAALSAFHISGEALAVPLADQQGGGPVAAGLLFAAYPAGCALASLVVATRPERTQLRALPVLAAVTSLPLIACAPRPGLAALVVLFALAGAASAYHAIASPTFALWTPDACRGQVYGLAITTLKLAQGLGVAAAGLAAERLAAHQVVAVAGVLGLLAAAGVTALWRHSGAVAPASGAAGAADSGAADSGAAGSGAAGS</sequence>
<dbReference type="OrthoDB" id="3227279at2"/>
<evidence type="ECO:0000256" key="4">
    <source>
        <dbReference type="ARBA" id="ARBA00022989"/>
    </source>
</evidence>
<accession>A0A5Q0GYU1</accession>
<dbReference type="SUPFAM" id="SSF103473">
    <property type="entry name" value="MFS general substrate transporter"/>
    <property type="match status" value="1"/>
</dbReference>
<keyword evidence="5 7" id="KW-0472">Membrane</keyword>
<keyword evidence="9" id="KW-1185">Reference proteome</keyword>